<name>A0A0F9FKE4_9ZZZZ</name>
<evidence type="ECO:0000313" key="1">
    <source>
        <dbReference type="EMBL" id="KKL51547.1"/>
    </source>
</evidence>
<organism evidence="1">
    <name type="scientific">marine sediment metagenome</name>
    <dbReference type="NCBI Taxonomy" id="412755"/>
    <lineage>
        <taxon>unclassified sequences</taxon>
        <taxon>metagenomes</taxon>
        <taxon>ecological metagenomes</taxon>
    </lineage>
</organism>
<proteinExistence type="predicted"/>
<sequence>MTKEQFEKRYAEHSDLTIVELRKLGVIIKPCDCDDKICQGWQAVTQ</sequence>
<protein>
    <submittedName>
        <fullName evidence="1">Uncharacterized protein</fullName>
    </submittedName>
</protein>
<reference evidence="1" key="1">
    <citation type="journal article" date="2015" name="Nature">
        <title>Complex archaea that bridge the gap between prokaryotes and eukaryotes.</title>
        <authorList>
            <person name="Spang A."/>
            <person name="Saw J.H."/>
            <person name="Jorgensen S.L."/>
            <person name="Zaremba-Niedzwiedzka K."/>
            <person name="Martijn J."/>
            <person name="Lind A.E."/>
            <person name="van Eijk R."/>
            <person name="Schleper C."/>
            <person name="Guy L."/>
            <person name="Ettema T.J."/>
        </authorList>
    </citation>
    <scope>NUCLEOTIDE SEQUENCE</scope>
</reference>
<dbReference type="AlphaFoldDB" id="A0A0F9FKE4"/>
<gene>
    <name evidence="1" type="ORF">LCGC14_2294410</name>
</gene>
<comment type="caution">
    <text evidence="1">The sequence shown here is derived from an EMBL/GenBank/DDBJ whole genome shotgun (WGS) entry which is preliminary data.</text>
</comment>
<accession>A0A0F9FKE4</accession>
<dbReference type="EMBL" id="LAZR01032210">
    <property type="protein sequence ID" value="KKL51547.1"/>
    <property type="molecule type" value="Genomic_DNA"/>
</dbReference>